<dbReference type="Proteomes" id="UP000263742">
    <property type="component" value="Segment"/>
</dbReference>
<dbReference type="EMBL" id="MH460460">
    <property type="protein sequence ID" value="AXG66659.1"/>
    <property type="molecule type" value="Genomic_DNA"/>
</dbReference>
<accession>A0A384ZWQ5</accession>
<evidence type="ECO:0000313" key="2">
    <source>
        <dbReference type="Proteomes" id="UP000263742"/>
    </source>
</evidence>
<organism evidence="1 2">
    <name type="scientific">Dickeya phage vB_DsoM_JA13</name>
    <dbReference type="NCBI Taxonomy" id="2283030"/>
    <lineage>
        <taxon>Viruses</taxon>
        <taxon>Duplodnaviria</taxon>
        <taxon>Heunggongvirae</taxon>
        <taxon>Uroviricota</taxon>
        <taxon>Caudoviricetes</taxon>
        <taxon>Salmondvirus</taxon>
        <taxon>Salmondvirus JA11</taxon>
    </lineage>
</organism>
<proteinExistence type="predicted"/>
<gene>
    <name evidence="1" type="ORF">JA13_256</name>
</gene>
<reference evidence="1 2" key="1">
    <citation type="journal article" date="2018" name="Front. Microbiol.">
        <title>Jumbo Bacteriophages Are Represented Within an Increasing Diversity of Environmental Viruses Infecting the Emerging Phytopathogen, Dickeya solani.</title>
        <authorList>
            <person name="Day A.W."/>
            <person name="Ahn J."/>
            <person name="Salmond G.P.C."/>
        </authorList>
    </citation>
    <scope>NUCLEOTIDE SEQUENCE [LARGE SCALE GENOMIC DNA]</scope>
</reference>
<protein>
    <submittedName>
        <fullName evidence="1">Uncharacterized protein</fullName>
    </submittedName>
</protein>
<evidence type="ECO:0000313" key="1">
    <source>
        <dbReference type="EMBL" id="AXG66659.1"/>
    </source>
</evidence>
<sequence>MIPRIKTPTTEGKFFNIDNRWCERYRFFLPVRVYKEGSEPKSIFVFVKADKDTPRAIHEYVFPCLHAHYSDDGITNVEAVRFAVRTDRFLPLSHLTSHYAYLGMLPDVRVAQDGEHFLVPFLCKETGVINPRHNPRPLIEVFADVNTRLYSPEVDRFYSETLPLWEDPFENSWSEICKSISEGSLELDFACNIPSELLRPENDVIPRELLDHVFTERRNRNTR</sequence>
<name>A0A384ZWQ5_9CAUD</name>